<comment type="caution">
    <text evidence="1">The sequence shown here is derived from an EMBL/GenBank/DDBJ whole genome shotgun (WGS) entry which is preliminary data.</text>
</comment>
<protein>
    <submittedName>
        <fullName evidence="1">Uncharacterized protein</fullName>
    </submittedName>
</protein>
<evidence type="ECO:0000313" key="1">
    <source>
        <dbReference type="EMBL" id="KAI4385892.1"/>
    </source>
</evidence>
<reference evidence="2" key="1">
    <citation type="journal article" date="2023" name="Front. Plant Sci.">
        <title>Chromosomal-level genome assembly of Melastoma candidum provides insights into trichome evolution.</title>
        <authorList>
            <person name="Zhong Y."/>
            <person name="Wu W."/>
            <person name="Sun C."/>
            <person name="Zou P."/>
            <person name="Liu Y."/>
            <person name="Dai S."/>
            <person name="Zhou R."/>
        </authorList>
    </citation>
    <scope>NUCLEOTIDE SEQUENCE [LARGE SCALE GENOMIC DNA]</scope>
</reference>
<dbReference type="Proteomes" id="UP001057402">
    <property type="component" value="Chromosome 2"/>
</dbReference>
<organism evidence="1 2">
    <name type="scientific">Melastoma candidum</name>
    <dbReference type="NCBI Taxonomy" id="119954"/>
    <lineage>
        <taxon>Eukaryota</taxon>
        <taxon>Viridiplantae</taxon>
        <taxon>Streptophyta</taxon>
        <taxon>Embryophyta</taxon>
        <taxon>Tracheophyta</taxon>
        <taxon>Spermatophyta</taxon>
        <taxon>Magnoliopsida</taxon>
        <taxon>eudicotyledons</taxon>
        <taxon>Gunneridae</taxon>
        <taxon>Pentapetalae</taxon>
        <taxon>rosids</taxon>
        <taxon>malvids</taxon>
        <taxon>Myrtales</taxon>
        <taxon>Melastomataceae</taxon>
        <taxon>Melastomatoideae</taxon>
        <taxon>Melastomateae</taxon>
        <taxon>Melastoma</taxon>
    </lineage>
</organism>
<evidence type="ECO:0000313" key="2">
    <source>
        <dbReference type="Proteomes" id="UP001057402"/>
    </source>
</evidence>
<name>A0ACB9S5A1_9MYRT</name>
<keyword evidence="2" id="KW-1185">Reference proteome</keyword>
<accession>A0ACB9S5A1</accession>
<dbReference type="EMBL" id="CM042881">
    <property type="protein sequence ID" value="KAI4385892.1"/>
    <property type="molecule type" value="Genomic_DNA"/>
</dbReference>
<proteinExistence type="predicted"/>
<gene>
    <name evidence="1" type="ORF">MLD38_003880</name>
</gene>
<sequence length="131" mass="14793">MTQLLMTDHLTARIKTWTWFELVRYARKVKGCGSQKTCGQSEVLASENVVSEYHEVEMNRGGSRTKLFMAMTRFVESSLSTELSVARPRCRNPLCKWTGGGWLSERKPASASPEFLLCFVMKAKGIVKSQP</sequence>